<dbReference type="AlphaFoldDB" id="A0AA36JN48"/>
<evidence type="ECO:0000313" key="1">
    <source>
        <dbReference type="EMBL" id="CAJ1408106.1"/>
    </source>
</evidence>
<accession>A0AA36JN48</accession>
<keyword evidence="2" id="KW-1185">Reference proteome</keyword>
<gene>
    <name evidence="1" type="ORF">EVOR1521_LOCUS29628</name>
</gene>
<protein>
    <submittedName>
        <fullName evidence="1">Uncharacterized protein</fullName>
    </submittedName>
</protein>
<dbReference type="EMBL" id="CAUJNA010003704">
    <property type="protein sequence ID" value="CAJ1408106.1"/>
    <property type="molecule type" value="Genomic_DNA"/>
</dbReference>
<sequence length="134" mass="14852">MQQAATEQLQCVRAGRFAARGRQRPCYHFYHLGNAGSCAQTVYPDLLSIFRASCLRRMARSPARFVGCLRTDLLIRQMSAFTYSDFVDWQSGCQQGNCFVPQVPSGCPACLTAEFGLLLERFTKPAGCVFAPNA</sequence>
<dbReference type="EMBL" id="CAUJNA010003704">
    <property type="protein sequence ID" value="CAJ1408107.1"/>
    <property type="molecule type" value="Genomic_DNA"/>
</dbReference>
<organism evidence="1 2">
    <name type="scientific">Effrenium voratum</name>
    <dbReference type="NCBI Taxonomy" id="2562239"/>
    <lineage>
        <taxon>Eukaryota</taxon>
        <taxon>Sar</taxon>
        <taxon>Alveolata</taxon>
        <taxon>Dinophyceae</taxon>
        <taxon>Suessiales</taxon>
        <taxon>Symbiodiniaceae</taxon>
        <taxon>Effrenium</taxon>
    </lineage>
</organism>
<comment type="caution">
    <text evidence="1">The sequence shown here is derived from an EMBL/GenBank/DDBJ whole genome shotgun (WGS) entry which is preliminary data.</text>
</comment>
<dbReference type="Proteomes" id="UP001178507">
    <property type="component" value="Unassembled WGS sequence"/>
</dbReference>
<name>A0AA36JN48_9DINO</name>
<evidence type="ECO:0000313" key="2">
    <source>
        <dbReference type="Proteomes" id="UP001178507"/>
    </source>
</evidence>
<reference evidence="1" key="1">
    <citation type="submission" date="2023-08" db="EMBL/GenBank/DDBJ databases">
        <authorList>
            <person name="Chen Y."/>
            <person name="Shah S."/>
            <person name="Dougan E. K."/>
            <person name="Thang M."/>
            <person name="Chan C."/>
        </authorList>
    </citation>
    <scope>NUCLEOTIDE SEQUENCE</scope>
</reference>
<proteinExistence type="predicted"/>